<accession>A0A7J8AXM7</accession>
<evidence type="ECO:0000259" key="3">
    <source>
        <dbReference type="Pfam" id="PF00456"/>
    </source>
</evidence>
<evidence type="ECO:0000256" key="1">
    <source>
        <dbReference type="ARBA" id="ARBA00022679"/>
    </source>
</evidence>
<dbReference type="EMBL" id="JACAGC010000001">
    <property type="protein sequence ID" value="KAF6390956.1"/>
    <property type="molecule type" value="Genomic_DNA"/>
</dbReference>
<dbReference type="InterPro" id="IPR005474">
    <property type="entry name" value="Transketolase_N"/>
</dbReference>
<gene>
    <name evidence="4" type="ORF">mRhiFer1_016961</name>
</gene>
<dbReference type="PANTHER" id="PTHR43195:SF2">
    <property type="entry name" value="TRANSKETOLASE-LIKE PROTEIN 1"/>
    <property type="match status" value="1"/>
</dbReference>
<dbReference type="SUPFAM" id="SSF52518">
    <property type="entry name" value="Thiamin diphosphate-binding fold (THDP-binding)"/>
    <property type="match status" value="1"/>
</dbReference>
<evidence type="ECO:0000313" key="5">
    <source>
        <dbReference type="Proteomes" id="UP000585614"/>
    </source>
</evidence>
<comment type="caution">
    <text evidence="4">The sequence shown here is derived from an EMBL/GenBank/DDBJ whole genome shotgun (WGS) entry which is preliminary data.</text>
</comment>
<dbReference type="Gene3D" id="3.40.50.970">
    <property type="match status" value="1"/>
</dbReference>
<dbReference type="Pfam" id="PF00456">
    <property type="entry name" value="Transketolase_N"/>
    <property type="match status" value="1"/>
</dbReference>
<dbReference type="PANTHER" id="PTHR43195">
    <property type="entry name" value="TRANSKETOLASE"/>
    <property type="match status" value="1"/>
</dbReference>
<keyword evidence="1" id="KW-0808">Transferase</keyword>
<dbReference type="AlphaFoldDB" id="A0A7J8AXM7"/>
<dbReference type="GO" id="GO:0030976">
    <property type="term" value="F:thiamine pyrophosphate binding"/>
    <property type="evidence" value="ECO:0007669"/>
    <property type="project" value="TreeGrafter"/>
</dbReference>
<dbReference type="InterPro" id="IPR029061">
    <property type="entry name" value="THDP-binding"/>
</dbReference>
<reference evidence="4 5" key="1">
    <citation type="journal article" date="2020" name="Nature">
        <title>Six reference-quality genomes reveal evolution of bat adaptations.</title>
        <authorList>
            <person name="Jebb D."/>
            <person name="Huang Z."/>
            <person name="Pippel M."/>
            <person name="Hughes G.M."/>
            <person name="Lavrichenko K."/>
            <person name="Devanna P."/>
            <person name="Winkler S."/>
            <person name="Jermiin L.S."/>
            <person name="Skirmuntt E.C."/>
            <person name="Katzourakis A."/>
            <person name="Burkitt-Gray L."/>
            <person name="Ray D.A."/>
            <person name="Sullivan K.A.M."/>
            <person name="Roscito J.G."/>
            <person name="Kirilenko B.M."/>
            <person name="Davalos L.M."/>
            <person name="Corthals A.P."/>
            <person name="Power M.L."/>
            <person name="Jones G."/>
            <person name="Ransome R.D."/>
            <person name="Dechmann D.K.N."/>
            <person name="Locatelli A.G."/>
            <person name="Puechmaille S.J."/>
            <person name="Fedrigo O."/>
            <person name="Jarvis E.D."/>
            <person name="Hiller M."/>
            <person name="Vernes S.C."/>
            <person name="Myers E.W."/>
            <person name="Teeling E.C."/>
        </authorList>
    </citation>
    <scope>NUCLEOTIDE SEQUENCE [LARGE SCALE GENOMIC DNA]</scope>
    <source>
        <strain evidence="4">MRhiFer1</strain>
        <tissue evidence="4">Lung</tissue>
    </source>
</reference>
<proteinExistence type="predicted"/>
<organism evidence="4 5">
    <name type="scientific">Rhinolophus ferrumequinum</name>
    <name type="common">Greater horseshoe bat</name>
    <dbReference type="NCBI Taxonomy" id="59479"/>
    <lineage>
        <taxon>Eukaryota</taxon>
        <taxon>Metazoa</taxon>
        <taxon>Chordata</taxon>
        <taxon>Craniata</taxon>
        <taxon>Vertebrata</taxon>
        <taxon>Euteleostomi</taxon>
        <taxon>Mammalia</taxon>
        <taxon>Eutheria</taxon>
        <taxon>Laurasiatheria</taxon>
        <taxon>Chiroptera</taxon>
        <taxon>Yinpterochiroptera</taxon>
        <taxon>Rhinolophoidea</taxon>
        <taxon>Rhinolophidae</taxon>
        <taxon>Rhinolophinae</taxon>
        <taxon>Rhinolophus</taxon>
    </lineage>
</organism>
<dbReference type="Proteomes" id="UP000585614">
    <property type="component" value="Unassembled WGS sequence"/>
</dbReference>
<keyword evidence="2" id="KW-0786">Thiamine pyrophosphate</keyword>
<evidence type="ECO:0000256" key="2">
    <source>
        <dbReference type="ARBA" id="ARBA00023052"/>
    </source>
</evidence>
<sequence>MSDPEASTAMAYETMPDALTLQVLRDLANRLRIHSIRATCALSCGHPTSCSSAAEIMSVLFFHIMRYKQTDPENPNNDRFILYKRLPFVDTATSLLGQGLGAACGILSRPMAATWRLCARCSGKQLK</sequence>
<dbReference type="InterPro" id="IPR051424">
    <property type="entry name" value="Transketolase-like"/>
</dbReference>
<evidence type="ECO:0000313" key="4">
    <source>
        <dbReference type="EMBL" id="KAF6390956.1"/>
    </source>
</evidence>
<name>A0A7J8AXM7_RHIFE</name>
<dbReference type="GO" id="GO:0004802">
    <property type="term" value="F:transketolase activity"/>
    <property type="evidence" value="ECO:0007669"/>
    <property type="project" value="TreeGrafter"/>
</dbReference>
<feature type="domain" description="Transketolase N-terminal" evidence="3">
    <location>
        <begin position="26"/>
        <end position="82"/>
    </location>
</feature>
<protein>
    <submittedName>
        <fullName evidence="4">Transketolase like 1</fullName>
    </submittedName>
</protein>